<dbReference type="Pfam" id="PF07690">
    <property type="entry name" value="MFS_1"/>
    <property type="match status" value="1"/>
</dbReference>
<sequence length="455" mass="49684">MGKFHDLFKVPEPTQRIPEERIKKVYTFNRYRVFLSIFIGYMGYYFVRNSTSVLSGVLEMSATEIGIITCAGFLSYGLSKFISGLISDRSNSKVFLALGLFLSGLVNLIIGVVPGIVTSVLLFTTMYLLNGWIQGMGYPPGARTLMYWYSDKERITWATLWNLSHNFGGAIAPILIGLSFAFAGDTAVSQVQAGFIVPGLVCMGMAVLVFFMQVDNPQSIGLPTIEEYKPDEVIKSKGVAEASDLSIMEIARKYIFSNTKLIYYSIYSAFVYILRYGIVSWAPKFLSSSAEVGGKGLGKLASMGGFSVFEIGGIFGMLLAGYVSIKFFKNSKPLTNVMFLLITIFLLGIYWIIPPGEGYQMYNYIILVALGLAIYGPVMFCGLYSMELVPKNVAGAASGISGTFSYIFGSIVATLGMGIIVDNYGWGATFVVLVGAAIGGIIFSLLARDKSLEFK</sequence>
<feature type="transmembrane region" description="Helical" evidence="7">
    <location>
        <begin position="119"/>
        <end position="139"/>
    </location>
</feature>
<evidence type="ECO:0000256" key="6">
    <source>
        <dbReference type="ARBA" id="ARBA00023136"/>
    </source>
</evidence>
<dbReference type="PANTHER" id="PTHR43826">
    <property type="entry name" value="GLUCOSE-6-PHOSPHATE EXCHANGER SLC37A4"/>
    <property type="match status" value="1"/>
</dbReference>
<reference evidence="9" key="1">
    <citation type="submission" date="2018-07" db="EMBL/GenBank/DDBJ databases">
        <authorList>
            <consortium name="PulseNet: The National Subtyping Network for Foodborne Disease Surveillance"/>
            <person name="Tarr C.L."/>
            <person name="Trees E."/>
            <person name="Katz L.S."/>
            <person name="Carleton-Romer H.A."/>
            <person name="Stroika S."/>
            <person name="Kucerova Z."/>
            <person name="Roache K.F."/>
            <person name="Sabol A.L."/>
            <person name="Besser J."/>
            <person name="Gerner-Smidt P."/>
        </authorList>
    </citation>
    <scope>NUCLEOTIDE SEQUENCE</scope>
    <source>
        <strain evidence="9">PNUSAS011535</strain>
    </source>
</reference>
<keyword evidence="6 7" id="KW-0472">Membrane</keyword>
<organism evidence="9">
    <name type="scientific">Salmonella enterica</name>
    <name type="common">Salmonella choleraesuis</name>
    <dbReference type="NCBI Taxonomy" id="28901"/>
    <lineage>
        <taxon>Bacteria</taxon>
        <taxon>Pseudomonadati</taxon>
        <taxon>Pseudomonadota</taxon>
        <taxon>Gammaproteobacteria</taxon>
        <taxon>Enterobacterales</taxon>
        <taxon>Enterobacteriaceae</taxon>
        <taxon>Salmonella</taxon>
    </lineage>
</organism>
<evidence type="ECO:0000256" key="3">
    <source>
        <dbReference type="ARBA" id="ARBA00022519"/>
    </source>
</evidence>
<dbReference type="Gene3D" id="1.20.1250.20">
    <property type="entry name" value="MFS general substrate transporter like domains"/>
    <property type="match status" value="2"/>
</dbReference>
<dbReference type="AlphaFoldDB" id="A0A5U7H8S4"/>
<dbReference type="GO" id="GO:0005886">
    <property type="term" value="C:plasma membrane"/>
    <property type="evidence" value="ECO:0007669"/>
    <property type="project" value="UniProtKB-SubCell"/>
</dbReference>
<feature type="transmembrane region" description="Helical" evidence="7">
    <location>
        <begin position="396"/>
        <end position="420"/>
    </location>
</feature>
<dbReference type="PANTHER" id="PTHR43826:SF3">
    <property type="entry name" value="GLUCOSE-6-PHOSPHATE EXCHANGER SLC37A4"/>
    <property type="match status" value="1"/>
</dbReference>
<keyword evidence="5 7" id="KW-1133">Transmembrane helix</keyword>
<feature type="domain" description="Major facilitator superfamily (MFS) profile" evidence="8">
    <location>
        <begin position="29"/>
        <end position="452"/>
    </location>
</feature>
<feature type="transmembrane region" description="Helical" evidence="7">
    <location>
        <begin position="261"/>
        <end position="282"/>
    </location>
</feature>
<feature type="transmembrane region" description="Helical" evidence="7">
    <location>
        <begin position="31"/>
        <end position="47"/>
    </location>
</feature>
<protein>
    <submittedName>
        <fullName evidence="9">MFS transporter</fullName>
    </submittedName>
</protein>
<dbReference type="EMBL" id="AAGSAC010000010">
    <property type="protein sequence ID" value="EBR3632847.1"/>
    <property type="molecule type" value="Genomic_DNA"/>
</dbReference>
<evidence type="ECO:0000259" key="8">
    <source>
        <dbReference type="PROSITE" id="PS50850"/>
    </source>
</evidence>
<dbReference type="GO" id="GO:0061513">
    <property type="term" value="F:glucose 6-phosphate:phosphate antiporter activity"/>
    <property type="evidence" value="ECO:0007669"/>
    <property type="project" value="TreeGrafter"/>
</dbReference>
<dbReference type="PIRSF" id="PIRSF002808">
    <property type="entry name" value="Hexose_phosphate_transp"/>
    <property type="match status" value="1"/>
</dbReference>
<dbReference type="InterPro" id="IPR020846">
    <property type="entry name" value="MFS_dom"/>
</dbReference>
<feature type="transmembrane region" description="Helical" evidence="7">
    <location>
        <begin position="334"/>
        <end position="353"/>
    </location>
</feature>
<evidence type="ECO:0000313" key="9">
    <source>
        <dbReference type="EMBL" id="EBR3632847.1"/>
    </source>
</evidence>
<dbReference type="CDD" id="cd17345">
    <property type="entry name" value="MFS_GlpT"/>
    <property type="match status" value="1"/>
</dbReference>
<feature type="transmembrane region" description="Helical" evidence="7">
    <location>
        <begin position="94"/>
        <end position="113"/>
    </location>
</feature>
<dbReference type="InterPro" id="IPR036259">
    <property type="entry name" value="MFS_trans_sf"/>
</dbReference>
<evidence type="ECO:0000256" key="7">
    <source>
        <dbReference type="SAM" id="Phobius"/>
    </source>
</evidence>
<proteinExistence type="predicted"/>
<feature type="transmembrane region" description="Helical" evidence="7">
    <location>
        <begin position="160"/>
        <end position="183"/>
    </location>
</feature>
<feature type="transmembrane region" description="Helical" evidence="7">
    <location>
        <begin position="365"/>
        <end position="384"/>
    </location>
</feature>
<feature type="transmembrane region" description="Helical" evidence="7">
    <location>
        <begin position="302"/>
        <end position="322"/>
    </location>
</feature>
<dbReference type="InterPro" id="IPR011701">
    <property type="entry name" value="MFS"/>
</dbReference>
<keyword evidence="3" id="KW-0997">Cell inner membrane</keyword>
<keyword evidence="4 7" id="KW-0812">Transmembrane</keyword>
<comment type="subcellular location">
    <subcellularLocation>
        <location evidence="1">Cell inner membrane</location>
        <topology evidence="1">Multi-pass membrane protein</topology>
    </subcellularLocation>
</comment>
<name>A0A5U7H8S4_SALER</name>
<accession>A0A5U7H8S4</accession>
<dbReference type="InterPro" id="IPR051337">
    <property type="entry name" value="OPA_Antiporter"/>
</dbReference>
<feature type="transmembrane region" description="Helical" evidence="7">
    <location>
        <begin position="195"/>
        <end position="212"/>
    </location>
</feature>
<evidence type="ECO:0000256" key="1">
    <source>
        <dbReference type="ARBA" id="ARBA00004429"/>
    </source>
</evidence>
<dbReference type="SUPFAM" id="SSF103473">
    <property type="entry name" value="MFS general substrate transporter"/>
    <property type="match status" value="1"/>
</dbReference>
<dbReference type="PROSITE" id="PS50850">
    <property type="entry name" value="MFS"/>
    <property type="match status" value="1"/>
</dbReference>
<feature type="transmembrane region" description="Helical" evidence="7">
    <location>
        <begin position="426"/>
        <end position="447"/>
    </location>
</feature>
<evidence type="ECO:0000256" key="4">
    <source>
        <dbReference type="ARBA" id="ARBA00022692"/>
    </source>
</evidence>
<comment type="caution">
    <text evidence="9">The sequence shown here is derived from an EMBL/GenBank/DDBJ whole genome shotgun (WGS) entry which is preliminary data.</text>
</comment>
<dbReference type="InterPro" id="IPR000849">
    <property type="entry name" value="Sugar_P_transporter"/>
</dbReference>
<keyword evidence="2" id="KW-1003">Cell membrane</keyword>
<evidence type="ECO:0000256" key="5">
    <source>
        <dbReference type="ARBA" id="ARBA00022989"/>
    </source>
</evidence>
<dbReference type="GO" id="GO:0035435">
    <property type="term" value="P:phosphate ion transmembrane transport"/>
    <property type="evidence" value="ECO:0007669"/>
    <property type="project" value="TreeGrafter"/>
</dbReference>
<evidence type="ECO:0000256" key="2">
    <source>
        <dbReference type="ARBA" id="ARBA00022475"/>
    </source>
</evidence>
<gene>
    <name evidence="9" type="ORF">B7823_07025</name>
</gene>